<gene>
    <name evidence="1" type="ORF">DFQ59_103320</name>
</gene>
<sequence>MLDFLNLKELQNSVYIYLPEQKRLGTFTVSLEEKRLRVWIAQEFTGLDHNIEGIGPIIGYLKPPGRWHHLTFIHDGEEASMYRAYERLLEGELIPVVKLEELAGATREDPAIPVRALRLRPDTPEYDAYRIKETIARRVPIDFTLRHDIEGLRIEPVE</sequence>
<keyword evidence="2" id="KW-1185">Reference proteome</keyword>
<dbReference type="AlphaFoldDB" id="A0A369CBF8"/>
<evidence type="ECO:0000313" key="1">
    <source>
        <dbReference type="EMBL" id="RCX31352.1"/>
    </source>
</evidence>
<evidence type="ECO:0000313" key="2">
    <source>
        <dbReference type="Proteomes" id="UP000252707"/>
    </source>
</evidence>
<dbReference type="Proteomes" id="UP000252707">
    <property type="component" value="Unassembled WGS sequence"/>
</dbReference>
<protein>
    <submittedName>
        <fullName evidence="1">Uncharacterized protein</fullName>
    </submittedName>
</protein>
<dbReference type="EMBL" id="QPJY01000003">
    <property type="protein sequence ID" value="RCX31352.1"/>
    <property type="molecule type" value="Genomic_DNA"/>
</dbReference>
<name>A0A369CBF8_9GAMM</name>
<dbReference type="RefSeq" id="WP_114279518.1">
    <property type="nucleotide sequence ID" value="NZ_QPJY01000003.1"/>
</dbReference>
<accession>A0A369CBF8</accession>
<comment type="caution">
    <text evidence="1">The sequence shown here is derived from an EMBL/GenBank/DDBJ whole genome shotgun (WGS) entry which is preliminary data.</text>
</comment>
<reference evidence="1 2" key="1">
    <citation type="submission" date="2018-07" db="EMBL/GenBank/DDBJ databases">
        <title>Genomic Encyclopedia of Type Strains, Phase IV (KMG-IV): sequencing the most valuable type-strain genomes for metagenomic binning, comparative biology and taxonomic classification.</title>
        <authorList>
            <person name="Goeker M."/>
        </authorList>
    </citation>
    <scope>NUCLEOTIDE SEQUENCE [LARGE SCALE GENOMIC DNA]</scope>
    <source>
        <strain evidence="1 2">DSM 26407</strain>
    </source>
</reference>
<organism evidence="1 2">
    <name type="scientific">Thioalbus denitrificans</name>
    <dbReference type="NCBI Taxonomy" id="547122"/>
    <lineage>
        <taxon>Bacteria</taxon>
        <taxon>Pseudomonadati</taxon>
        <taxon>Pseudomonadota</taxon>
        <taxon>Gammaproteobacteria</taxon>
        <taxon>Chromatiales</taxon>
        <taxon>Ectothiorhodospiraceae</taxon>
        <taxon>Thioalbus</taxon>
    </lineage>
</organism>
<proteinExistence type="predicted"/>